<dbReference type="InterPro" id="IPR009080">
    <property type="entry name" value="tRNAsynth_Ia_anticodon-bd"/>
</dbReference>
<evidence type="ECO:0000313" key="13">
    <source>
        <dbReference type="Proteomes" id="UP000177876"/>
    </source>
</evidence>
<dbReference type="Gene3D" id="1.10.730.10">
    <property type="entry name" value="Isoleucyl-tRNA Synthetase, Domain 1"/>
    <property type="match status" value="1"/>
</dbReference>
<dbReference type="Pfam" id="PF02092">
    <property type="entry name" value="tRNA_synt_2f"/>
    <property type="match status" value="1"/>
</dbReference>
<dbReference type="GO" id="GO:0004814">
    <property type="term" value="F:arginine-tRNA ligase activity"/>
    <property type="evidence" value="ECO:0007669"/>
    <property type="project" value="InterPro"/>
</dbReference>
<dbReference type="PRINTS" id="PR01045">
    <property type="entry name" value="TRNASYNTHGB"/>
</dbReference>
<evidence type="ECO:0000256" key="2">
    <source>
        <dbReference type="ARBA" id="ARBA00008226"/>
    </source>
</evidence>
<keyword evidence="4 10" id="KW-0436">Ligase</keyword>
<dbReference type="PANTHER" id="PTHR30075">
    <property type="entry name" value="GLYCYL-TRNA SYNTHETASE"/>
    <property type="match status" value="1"/>
</dbReference>
<evidence type="ECO:0000256" key="5">
    <source>
        <dbReference type="ARBA" id="ARBA00022741"/>
    </source>
</evidence>
<comment type="catalytic activity">
    <reaction evidence="9 10">
        <text>tRNA(Gly) + glycine + ATP = glycyl-tRNA(Gly) + AMP + diphosphate</text>
        <dbReference type="Rhea" id="RHEA:16013"/>
        <dbReference type="Rhea" id="RHEA-COMP:9664"/>
        <dbReference type="Rhea" id="RHEA-COMP:9683"/>
        <dbReference type="ChEBI" id="CHEBI:30616"/>
        <dbReference type="ChEBI" id="CHEBI:33019"/>
        <dbReference type="ChEBI" id="CHEBI:57305"/>
        <dbReference type="ChEBI" id="CHEBI:78442"/>
        <dbReference type="ChEBI" id="CHEBI:78522"/>
        <dbReference type="ChEBI" id="CHEBI:456215"/>
        <dbReference type="EC" id="6.1.1.14"/>
    </reaction>
</comment>
<sequence length="689" mass="77404">MAEDLLFEIGTEELPWGAVQDGRKQLRENMAAALERERLDHEEISIFSTPRRLTALVKGLAGRQKDIESQVRGPSREKAYDGEGKPSAAAIGFARSKGVPVEELQIWEAEKGEFVFAVIREQGKDTFRILPEMLAELIRSFSFKKTMRWGEGEFRFARPIRWMVALYGEKVIPLVLEGVEAGPASRGHRYLCKKEVVIGKPSDYLEALREGCVLADEMERRRAVKEGVEEAVYGKSLKAVPSPDTLDEVMDLVEYPHVVMGYFDEKYLDLPHEVLETAMQEHQRYFPLEREGGEPAPAFLVVHNGDTTQVDAIRIGNERVLRARLEDASFFFKEDRCISQEQRLERLKSVVWQAQLGNMYEKSLRLEDLSGEISRLAHLGPLVSEKAQRAAILSKTDLVTAMVIEFTSLQGVIGRIYASLEGEDPETAMALEEQYRPRIAGDSLPQTLPGAVLSLADKADNLAGCFGADLIPTGSEDPYALRRQAQAIMAILVNSGMHLDFQAILEHAAGKFGFPDPAAIAREAGDFCLQRWRQSLISEGFSYDLVAAVLPLALRDPADARGRLEAMQHARNEGLLQKAYTGFERCWNLSRKAGNHKIDESLLVEEAEKELYSRLVWSQEPLREYLDNDEYQAALEVLLALAPHIDRFFEEIFVMGDELQLRDNRLALLANVAGLFLEFADFSQVVTGE</sequence>
<protein>
    <recommendedName>
        <fullName evidence="10">Glycine--tRNA ligase beta subunit</fullName>
        <ecNumber evidence="10">6.1.1.14</ecNumber>
    </recommendedName>
    <alternativeName>
        <fullName evidence="10">Glycyl-tRNA synthetase beta subunit</fullName>
        <shortName evidence="10">GlyRS</shortName>
    </alternativeName>
</protein>
<comment type="caution">
    <text evidence="12">The sequence shown here is derived from an EMBL/GenBank/DDBJ whole genome shotgun (WGS) entry which is preliminary data.</text>
</comment>
<proteinExistence type="inferred from homology"/>
<dbReference type="EC" id="6.1.1.14" evidence="10"/>
<evidence type="ECO:0000256" key="8">
    <source>
        <dbReference type="ARBA" id="ARBA00023146"/>
    </source>
</evidence>
<dbReference type="STRING" id="1797197.A2Y75_09630"/>
<evidence type="ECO:0000256" key="6">
    <source>
        <dbReference type="ARBA" id="ARBA00022840"/>
    </source>
</evidence>
<evidence type="ECO:0000256" key="9">
    <source>
        <dbReference type="ARBA" id="ARBA00047937"/>
    </source>
</evidence>
<dbReference type="EMBL" id="MELK01000053">
    <property type="protein sequence ID" value="OFW55561.1"/>
    <property type="molecule type" value="Genomic_DNA"/>
</dbReference>
<dbReference type="Pfam" id="PF05746">
    <property type="entry name" value="DALR_1"/>
    <property type="match status" value="1"/>
</dbReference>
<gene>
    <name evidence="10" type="primary">glyS</name>
    <name evidence="12" type="ORF">A2Y75_09630</name>
</gene>
<evidence type="ECO:0000256" key="1">
    <source>
        <dbReference type="ARBA" id="ARBA00004496"/>
    </source>
</evidence>
<keyword evidence="6 10" id="KW-0067">ATP-binding</keyword>
<comment type="subunit">
    <text evidence="10">Tetramer of two alpha and two beta subunits.</text>
</comment>
<reference evidence="12 13" key="1">
    <citation type="journal article" date="2016" name="Nat. Commun.">
        <title>Thousands of microbial genomes shed light on interconnected biogeochemical processes in an aquifer system.</title>
        <authorList>
            <person name="Anantharaman K."/>
            <person name="Brown C.T."/>
            <person name="Hug L.A."/>
            <person name="Sharon I."/>
            <person name="Castelle C.J."/>
            <person name="Probst A.J."/>
            <person name="Thomas B.C."/>
            <person name="Singh A."/>
            <person name="Wilkins M.J."/>
            <person name="Karaoz U."/>
            <person name="Brodie E.L."/>
            <person name="Williams K.H."/>
            <person name="Hubbard S.S."/>
            <person name="Banfield J.F."/>
        </authorList>
    </citation>
    <scope>NUCLEOTIDE SEQUENCE [LARGE SCALE GENOMIC DNA]</scope>
</reference>
<evidence type="ECO:0000256" key="10">
    <source>
        <dbReference type="HAMAP-Rule" id="MF_00255"/>
    </source>
</evidence>
<dbReference type="GO" id="GO:0005524">
    <property type="term" value="F:ATP binding"/>
    <property type="evidence" value="ECO:0007669"/>
    <property type="project" value="UniProtKB-UniRule"/>
</dbReference>
<comment type="subcellular location">
    <subcellularLocation>
        <location evidence="1 10">Cytoplasm</location>
    </subcellularLocation>
</comment>
<dbReference type="GO" id="GO:0005829">
    <property type="term" value="C:cytosol"/>
    <property type="evidence" value="ECO:0007669"/>
    <property type="project" value="TreeGrafter"/>
</dbReference>
<name>A0A1F2WFF0_9ACTN</name>
<dbReference type="InterPro" id="IPR006194">
    <property type="entry name" value="Gly-tRNA-synth_heterodimer"/>
</dbReference>
<dbReference type="SUPFAM" id="SSF109604">
    <property type="entry name" value="HD-domain/PDEase-like"/>
    <property type="match status" value="1"/>
</dbReference>
<dbReference type="PROSITE" id="PS50861">
    <property type="entry name" value="AA_TRNA_LIGASE_II_GLYAB"/>
    <property type="match status" value="1"/>
</dbReference>
<dbReference type="HAMAP" id="MF_00255">
    <property type="entry name" value="Gly_tRNA_synth_beta"/>
    <property type="match status" value="1"/>
</dbReference>
<dbReference type="NCBIfam" id="TIGR00211">
    <property type="entry name" value="glyS"/>
    <property type="match status" value="1"/>
</dbReference>
<keyword evidence="5 10" id="KW-0547">Nucleotide-binding</keyword>
<comment type="similarity">
    <text evidence="2 10">Belongs to the class-II aminoacyl-tRNA synthetase family.</text>
</comment>
<dbReference type="GO" id="GO:0006426">
    <property type="term" value="P:glycyl-tRNA aminoacylation"/>
    <property type="evidence" value="ECO:0007669"/>
    <property type="project" value="UniProtKB-UniRule"/>
</dbReference>
<accession>A0A1F2WFF0</accession>
<dbReference type="PANTHER" id="PTHR30075:SF2">
    <property type="entry name" value="GLYCINE--TRNA LIGASE, CHLOROPLASTIC_MITOCHONDRIAL 2"/>
    <property type="match status" value="1"/>
</dbReference>
<dbReference type="Proteomes" id="UP000177876">
    <property type="component" value="Unassembled WGS sequence"/>
</dbReference>
<keyword evidence="3 10" id="KW-0963">Cytoplasm</keyword>
<evidence type="ECO:0000256" key="4">
    <source>
        <dbReference type="ARBA" id="ARBA00022598"/>
    </source>
</evidence>
<keyword evidence="7 10" id="KW-0648">Protein biosynthesis</keyword>
<keyword evidence="8 10" id="KW-0030">Aminoacyl-tRNA synthetase</keyword>
<organism evidence="12 13">
    <name type="scientific">Candidatus Solincola sediminis</name>
    <dbReference type="NCBI Taxonomy" id="1797199"/>
    <lineage>
        <taxon>Bacteria</taxon>
        <taxon>Bacillati</taxon>
        <taxon>Actinomycetota</taxon>
        <taxon>Candidatus Geothermincolia</taxon>
        <taxon>Candidatus Geothermincolales</taxon>
        <taxon>Candidatus Geothermincolaceae</taxon>
        <taxon>Candidatus Solincola</taxon>
    </lineage>
</organism>
<dbReference type="AlphaFoldDB" id="A0A1F2WFF0"/>
<dbReference type="GO" id="GO:0004820">
    <property type="term" value="F:glycine-tRNA ligase activity"/>
    <property type="evidence" value="ECO:0007669"/>
    <property type="project" value="UniProtKB-UniRule"/>
</dbReference>
<evidence type="ECO:0000259" key="11">
    <source>
        <dbReference type="Pfam" id="PF05746"/>
    </source>
</evidence>
<dbReference type="GO" id="GO:0006420">
    <property type="term" value="P:arginyl-tRNA aminoacylation"/>
    <property type="evidence" value="ECO:0007669"/>
    <property type="project" value="InterPro"/>
</dbReference>
<dbReference type="SUPFAM" id="SSF47323">
    <property type="entry name" value="Anticodon-binding domain of a subclass of class I aminoacyl-tRNA synthetases"/>
    <property type="match status" value="1"/>
</dbReference>
<dbReference type="InterPro" id="IPR015944">
    <property type="entry name" value="Gly-tRNA-synth_bsu"/>
</dbReference>
<evidence type="ECO:0000256" key="3">
    <source>
        <dbReference type="ARBA" id="ARBA00022490"/>
    </source>
</evidence>
<feature type="domain" description="DALR anticodon binding" evidence="11">
    <location>
        <begin position="585"/>
        <end position="673"/>
    </location>
</feature>
<evidence type="ECO:0000313" key="12">
    <source>
        <dbReference type="EMBL" id="OFW55561.1"/>
    </source>
</evidence>
<dbReference type="InterPro" id="IPR008909">
    <property type="entry name" value="DALR_anticod-bd"/>
</dbReference>
<evidence type="ECO:0000256" key="7">
    <source>
        <dbReference type="ARBA" id="ARBA00022917"/>
    </source>
</evidence>